<dbReference type="RefSeq" id="WP_104427769.1">
    <property type="nucleotide sequence ID" value="NZ_PTIZ01000002.1"/>
</dbReference>
<comment type="caution">
    <text evidence="2">The sequence shown here is derived from an EMBL/GenBank/DDBJ whole genome shotgun (WGS) entry which is preliminary data.</text>
</comment>
<name>A0A2S6HHP4_9GAMM</name>
<feature type="transmembrane region" description="Helical" evidence="1">
    <location>
        <begin position="7"/>
        <end position="24"/>
    </location>
</feature>
<dbReference type="EMBL" id="PTIZ01000002">
    <property type="protein sequence ID" value="PPK77002.1"/>
    <property type="molecule type" value="Genomic_DNA"/>
</dbReference>
<evidence type="ECO:0000313" key="2">
    <source>
        <dbReference type="EMBL" id="PPK77002.1"/>
    </source>
</evidence>
<dbReference type="Proteomes" id="UP000240010">
    <property type="component" value="Unassembled WGS sequence"/>
</dbReference>
<dbReference type="AlphaFoldDB" id="A0A2S6HHP4"/>
<accession>A0A2S6HHP4</accession>
<sequence length="123" mass="13402">MSEVQKIMLAVAAVFVMGFVLVGLSKEDQPVEQVEAAARIRNNVAMQTMASEKCPPKIKEETGEQVFFPSAVESDKETYVTLKWVGENADKGGFKNASCTLHASLGGISELIIDDKVIIKKKI</sequence>
<keyword evidence="1" id="KW-0812">Transmembrane</keyword>
<organism evidence="2 3">
    <name type="scientific">Methylobacter tundripaludum</name>
    <dbReference type="NCBI Taxonomy" id="173365"/>
    <lineage>
        <taxon>Bacteria</taxon>
        <taxon>Pseudomonadati</taxon>
        <taxon>Pseudomonadota</taxon>
        <taxon>Gammaproteobacteria</taxon>
        <taxon>Methylococcales</taxon>
        <taxon>Methylococcaceae</taxon>
        <taxon>Methylobacter</taxon>
    </lineage>
</organism>
<evidence type="ECO:0000256" key="1">
    <source>
        <dbReference type="SAM" id="Phobius"/>
    </source>
</evidence>
<proteinExistence type="predicted"/>
<reference evidence="2 3" key="1">
    <citation type="submission" date="2018-02" db="EMBL/GenBank/DDBJ databases">
        <title>Subsurface microbial communities from deep shales in Ohio and West Virginia, USA.</title>
        <authorList>
            <person name="Wrighton K."/>
        </authorList>
    </citation>
    <scope>NUCLEOTIDE SEQUENCE [LARGE SCALE GENOMIC DNA]</scope>
    <source>
        <strain evidence="2 3">OWC-DMM</strain>
    </source>
</reference>
<evidence type="ECO:0000313" key="3">
    <source>
        <dbReference type="Proteomes" id="UP000240010"/>
    </source>
</evidence>
<protein>
    <submittedName>
        <fullName evidence="2">Uncharacterized protein</fullName>
    </submittedName>
</protein>
<keyword evidence="1" id="KW-0472">Membrane</keyword>
<keyword evidence="1" id="KW-1133">Transmembrane helix</keyword>
<gene>
    <name evidence="2" type="ORF">B0F87_102108</name>
</gene>